<comment type="caution">
    <text evidence="1">The sequence shown here is derived from an EMBL/GenBank/DDBJ whole genome shotgun (WGS) entry which is preliminary data.</text>
</comment>
<dbReference type="Proteomes" id="UP000438874">
    <property type="component" value="Unassembled WGS sequence"/>
</dbReference>
<dbReference type="EMBL" id="BJCH01000039">
    <property type="protein sequence ID" value="GCL47293.1"/>
    <property type="molecule type" value="Genomic_DNA"/>
</dbReference>
<organism evidence="1 2">
    <name type="scientific">Microcystis aeruginosa NIES-3787</name>
    <dbReference type="NCBI Taxonomy" id="2517782"/>
    <lineage>
        <taxon>Bacteria</taxon>
        <taxon>Bacillati</taxon>
        <taxon>Cyanobacteriota</taxon>
        <taxon>Cyanophyceae</taxon>
        <taxon>Oscillatoriophycideae</taxon>
        <taxon>Chroococcales</taxon>
        <taxon>Microcystaceae</taxon>
        <taxon>Microcystis</taxon>
    </lineage>
</organism>
<proteinExistence type="predicted"/>
<protein>
    <submittedName>
        <fullName evidence="1">Uncharacterized protein</fullName>
    </submittedName>
</protein>
<gene>
    <name evidence="1" type="ORF">NIES3787_29990</name>
</gene>
<name>A0A6H9FR77_MICAE</name>
<evidence type="ECO:0000313" key="2">
    <source>
        <dbReference type="Proteomes" id="UP000438874"/>
    </source>
</evidence>
<dbReference type="AlphaFoldDB" id="A0A6H9FR77"/>
<evidence type="ECO:0000313" key="1">
    <source>
        <dbReference type="EMBL" id="GCL47293.1"/>
    </source>
</evidence>
<reference evidence="1 2" key="1">
    <citation type="submission" date="2019-02" db="EMBL/GenBank/DDBJ databases">
        <title>Draft genome sequence of Arthrospira platensis NIES-3787.</title>
        <authorList>
            <person name="Yamaguchi H."/>
            <person name="Suzuki S."/>
            <person name="Kawachi M."/>
        </authorList>
    </citation>
    <scope>NUCLEOTIDE SEQUENCE [LARGE SCALE GENOMIC DNA]</scope>
    <source>
        <strain evidence="1 2">NIES-3787</strain>
    </source>
</reference>
<accession>A0A6H9FR77</accession>
<sequence>MERAARSAQDLAIRANTGIVVAVDGRTVILTAADLIKVREKETPPH</sequence>